<feature type="transmembrane region" description="Helical" evidence="10">
    <location>
        <begin position="16"/>
        <end position="34"/>
    </location>
</feature>
<dbReference type="InterPro" id="IPR021731">
    <property type="entry name" value="AMIN_dom"/>
</dbReference>
<reference evidence="12 13" key="1">
    <citation type="journal article" date="2013" name="Genome Biol. Evol.">
        <title>Genome evolution and phylogenomic analysis of candidatus kinetoplastibacterium, the betaproteobacterial endosymbionts of strigomonas and angomonas.</title>
        <authorList>
            <person name="Alves J.M."/>
            <person name="Serrano M.G."/>
            <person name="Maia da Silva F."/>
            <person name="Voegtly L.J."/>
            <person name="Matveyev A.V."/>
            <person name="Teixeira M.M."/>
            <person name="Camargo E.P."/>
            <person name="Buck G.A."/>
        </authorList>
    </citation>
    <scope>NUCLEOTIDE SEQUENCE [LARGE SCALE GENOMIC DNA]</scope>
    <source>
        <strain evidence="12 13">TCC079E</strain>
    </source>
</reference>
<keyword evidence="6" id="KW-0574">Periplasm</keyword>
<organism evidence="12 13">
    <name type="scientific">Candidatus Kinetoplastidibacterium desouzai TCC079E</name>
    <dbReference type="NCBI Taxonomy" id="1208919"/>
    <lineage>
        <taxon>Bacteria</taxon>
        <taxon>Pseudomonadati</taxon>
        <taxon>Pseudomonadota</taxon>
        <taxon>Betaproteobacteria</taxon>
        <taxon>Candidatus Kinetoplastidibacterium</taxon>
    </lineage>
</organism>
<evidence type="ECO:0000256" key="5">
    <source>
        <dbReference type="ARBA" id="ARBA00022729"/>
    </source>
</evidence>
<dbReference type="PANTHER" id="PTHR30404">
    <property type="entry name" value="N-ACETYLMURAMOYL-L-ALANINE AMIDASE"/>
    <property type="match status" value="1"/>
</dbReference>
<dbReference type="FunFam" id="3.40.630.40:FF:000001">
    <property type="entry name" value="N-acetylmuramoyl-L-alanine amidase"/>
    <property type="match status" value="1"/>
</dbReference>
<dbReference type="InterPro" id="IPR050695">
    <property type="entry name" value="N-acetylmuramoyl_amidase_3"/>
</dbReference>
<dbReference type="HOGENOM" id="CLU_014322_2_3_4"/>
<dbReference type="Gene3D" id="2.60.40.3500">
    <property type="match status" value="1"/>
</dbReference>
<evidence type="ECO:0000313" key="12">
    <source>
        <dbReference type="EMBL" id="AGF47104.1"/>
    </source>
</evidence>
<dbReference type="Pfam" id="PF01520">
    <property type="entry name" value="Amidase_3"/>
    <property type="match status" value="1"/>
</dbReference>
<keyword evidence="13" id="KW-1185">Reference proteome</keyword>
<dbReference type="GO" id="GO:0009253">
    <property type="term" value="P:peptidoglycan catabolic process"/>
    <property type="evidence" value="ECO:0007669"/>
    <property type="project" value="InterPro"/>
</dbReference>
<dbReference type="GO" id="GO:0030288">
    <property type="term" value="C:outer membrane-bounded periplasmic space"/>
    <property type="evidence" value="ECO:0007669"/>
    <property type="project" value="TreeGrafter"/>
</dbReference>
<evidence type="ECO:0000256" key="9">
    <source>
        <dbReference type="ARBA" id="ARBA00074581"/>
    </source>
</evidence>
<dbReference type="OrthoDB" id="9806267at2"/>
<dbReference type="KEGG" id="kde:CDSE_0856"/>
<keyword evidence="10" id="KW-1133">Transmembrane helix</keyword>
<evidence type="ECO:0000256" key="10">
    <source>
        <dbReference type="SAM" id="Phobius"/>
    </source>
</evidence>
<dbReference type="eggNOG" id="COG0860">
    <property type="taxonomic scope" value="Bacteria"/>
</dbReference>
<evidence type="ECO:0000313" key="13">
    <source>
        <dbReference type="Proteomes" id="UP000011547"/>
    </source>
</evidence>
<evidence type="ECO:0000256" key="8">
    <source>
        <dbReference type="ARBA" id="ARBA00023316"/>
    </source>
</evidence>
<dbReference type="EMBL" id="CP003803">
    <property type="protein sequence ID" value="AGF47104.1"/>
    <property type="molecule type" value="Genomic_DNA"/>
</dbReference>
<keyword evidence="5" id="KW-0732">Signal</keyword>
<comment type="catalytic activity">
    <reaction evidence="1">
        <text>Hydrolyzes the link between N-acetylmuramoyl residues and L-amino acid residues in certain cell-wall glycopeptides.</text>
        <dbReference type="EC" id="3.5.1.28"/>
    </reaction>
</comment>
<dbReference type="EC" id="3.5.1.28" evidence="4"/>
<keyword evidence="10" id="KW-0812">Transmembrane</keyword>
<dbReference type="AlphaFoldDB" id="M1LUZ0"/>
<feature type="domain" description="MurNAc-LAA" evidence="11">
    <location>
        <begin position="266"/>
        <end position="421"/>
    </location>
</feature>
<evidence type="ECO:0000256" key="3">
    <source>
        <dbReference type="ARBA" id="ARBA00010860"/>
    </source>
</evidence>
<keyword evidence="7 12" id="KW-0378">Hydrolase</keyword>
<evidence type="ECO:0000256" key="2">
    <source>
        <dbReference type="ARBA" id="ARBA00004418"/>
    </source>
</evidence>
<dbReference type="PATRIC" id="fig|1208919.3.peg.545"/>
<evidence type="ECO:0000256" key="1">
    <source>
        <dbReference type="ARBA" id="ARBA00001561"/>
    </source>
</evidence>
<evidence type="ECO:0000259" key="11">
    <source>
        <dbReference type="SMART" id="SM00646"/>
    </source>
</evidence>
<dbReference type="SUPFAM" id="SSF53187">
    <property type="entry name" value="Zn-dependent exopeptidases"/>
    <property type="match status" value="1"/>
</dbReference>
<comment type="subcellular location">
    <subcellularLocation>
        <location evidence="2">Periplasm</location>
    </subcellularLocation>
</comment>
<dbReference type="Pfam" id="PF11741">
    <property type="entry name" value="AMIN"/>
    <property type="match status" value="1"/>
</dbReference>
<dbReference type="RefSeq" id="WP_015396515.1">
    <property type="nucleotide sequence ID" value="NC_020294.1"/>
</dbReference>
<dbReference type="CDD" id="cd02696">
    <property type="entry name" value="MurNAc-LAA"/>
    <property type="match status" value="1"/>
</dbReference>
<evidence type="ECO:0000256" key="7">
    <source>
        <dbReference type="ARBA" id="ARBA00022801"/>
    </source>
</evidence>
<proteinExistence type="inferred from homology"/>
<comment type="similarity">
    <text evidence="3">Belongs to the N-acetylmuramoyl-L-alanine amidase 3 family.</text>
</comment>
<dbReference type="Gene3D" id="3.40.630.40">
    <property type="entry name" value="Zn-dependent exopeptidases"/>
    <property type="match status" value="1"/>
</dbReference>
<sequence>MVTNNTRTKTKSLIKYILKYCFIIINIILIPSFANNTSNTYNKIISIRNWPSEEYSRIIIESTKNLHNKSLILESQDQLVIEFENIILDSVFKKFIDNFKNNDKFIKKIRIEQKPTNSIRIVFDLKESITSQIFSLEPIANYKYRTFIDLHPKTINDPILTMVRNQKNDTNNELDNIIHNIIRAKKNSKENKYCINESILDKKFTIVIDPGHGGEDSGAVGKNGLMEKNVTLSIANKLKKILDNQKIFSTYLTRDGDYFVPLDLRIQKARILNADLLISIHADAWIDIKANGASVFALSNNGASSTQAKWLANRANQSDLLGGIDLKHQNKNIAKVLLELSTTTQIKSSIRIGSIVLKELKQISKLHKDNVGQAEFAILKAPDIPSILIETAFISNPKEEILLKEEKHQKKIAIAIAKSIHTYFDINDYNRVKDYYKNIELL</sequence>
<gene>
    <name evidence="12" type="ORF">CDSE_0856</name>
</gene>
<keyword evidence="8" id="KW-0961">Cell wall biogenesis/degradation</keyword>
<dbReference type="GO" id="GO:0008745">
    <property type="term" value="F:N-acetylmuramoyl-L-alanine amidase activity"/>
    <property type="evidence" value="ECO:0007669"/>
    <property type="project" value="UniProtKB-EC"/>
</dbReference>
<name>M1LUZ0_9PROT</name>
<evidence type="ECO:0000256" key="6">
    <source>
        <dbReference type="ARBA" id="ARBA00022764"/>
    </source>
</evidence>
<dbReference type="STRING" id="1208919.CDSE_0856"/>
<keyword evidence="10" id="KW-0472">Membrane</keyword>
<dbReference type="GO" id="GO:0071555">
    <property type="term" value="P:cell wall organization"/>
    <property type="evidence" value="ECO:0007669"/>
    <property type="project" value="UniProtKB-KW"/>
</dbReference>
<protein>
    <recommendedName>
        <fullName evidence="9">N-acetylmuramoyl-L-alanine amidase AmiC</fullName>
        <ecNumber evidence="4">3.5.1.28</ecNumber>
    </recommendedName>
</protein>
<evidence type="ECO:0000256" key="4">
    <source>
        <dbReference type="ARBA" id="ARBA00011901"/>
    </source>
</evidence>
<dbReference type="InterPro" id="IPR002508">
    <property type="entry name" value="MurNAc-LAA_cat"/>
</dbReference>
<dbReference type="SMART" id="SM00646">
    <property type="entry name" value="Ami_3"/>
    <property type="match status" value="1"/>
</dbReference>
<dbReference type="Proteomes" id="UP000011547">
    <property type="component" value="Chromosome"/>
</dbReference>
<dbReference type="PANTHER" id="PTHR30404:SF0">
    <property type="entry name" value="N-ACETYLMURAMOYL-L-ALANINE AMIDASE AMIC"/>
    <property type="match status" value="1"/>
</dbReference>
<accession>M1LUZ0</accession>